<proteinExistence type="predicted"/>
<keyword evidence="1" id="KW-0472">Membrane</keyword>
<organism evidence="2 3">
    <name type="scientific">Biomphalaria pfeifferi</name>
    <name type="common">Bloodfluke planorb</name>
    <name type="synonym">Freshwater snail</name>
    <dbReference type="NCBI Taxonomy" id="112525"/>
    <lineage>
        <taxon>Eukaryota</taxon>
        <taxon>Metazoa</taxon>
        <taxon>Spiralia</taxon>
        <taxon>Lophotrochozoa</taxon>
        <taxon>Mollusca</taxon>
        <taxon>Gastropoda</taxon>
        <taxon>Heterobranchia</taxon>
        <taxon>Euthyneura</taxon>
        <taxon>Panpulmonata</taxon>
        <taxon>Hygrophila</taxon>
        <taxon>Lymnaeoidea</taxon>
        <taxon>Planorbidae</taxon>
        <taxon>Biomphalaria</taxon>
    </lineage>
</organism>
<protein>
    <recommendedName>
        <fullName evidence="4">G-protein coupled receptors family 3 profile domain-containing protein</fullName>
    </recommendedName>
</protein>
<gene>
    <name evidence="2" type="ORF">Bpfe_022245</name>
</gene>
<dbReference type="EMBL" id="JASAOG010000139">
    <property type="protein sequence ID" value="KAK0048303.1"/>
    <property type="molecule type" value="Genomic_DNA"/>
</dbReference>
<keyword evidence="1" id="KW-0812">Transmembrane</keyword>
<reference evidence="2" key="1">
    <citation type="journal article" date="2023" name="PLoS Negl. Trop. Dis.">
        <title>A genome sequence for Biomphalaria pfeifferi, the major vector snail for the human-infecting parasite Schistosoma mansoni.</title>
        <authorList>
            <person name="Bu L."/>
            <person name="Lu L."/>
            <person name="Laidemitt M.R."/>
            <person name="Zhang S.M."/>
            <person name="Mutuku M."/>
            <person name="Mkoji G."/>
            <person name="Steinauer M."/>
            <person name="Loker E.S."/>
        </authorList>
    </citation>
    <scope>NUCLEOTIDE SEQUENCE</scope>
    <source>
        <strain evidence="2">KasaAsao</strain>
    </source>
</reference>
<sequence length="152" mass="17322">MRSIEPDFYVNKDPLRDNNTIYMSVSFDCVIFRHWSGKTEHICAHASNMSEWRTSCFALMVILTGIVLIVIFLNLLALCLDTFRRFELFVIGYAVSGVLGTTVLILYPTKVSPPSEFTQIISGFYLLLTSFLTMFALSLLSYTIDPYNYPGF</sequence>
<name>A0AAD8F2K3_BIOPF</name>
<evidence type="ECO:0000256" key="1">
    <source>
        <dbReference type="SAM" id="Phobius"/>
    </source>
</evidence>
<evidence type="ECO:0008006" key="4">
    <source>
        <dbReference type="Google" id="ProtNLM"/>
    </source>
</evidence>
<keyword evidence="3" id="KW-1185">Reference proteome</keyword>
<feature type="transmembrane region" description="Helical" evidence="1">
    <location>
        <begin position="57"/>
        <end position="76"/>
    </location>
</feature>
<dbReference type="AlphaFoldDB" id="A0AAD8F2K3"/>
<evidence type="ECO:0000313" key="3">
    <source>
        <dbReference type="Proteomes" id="UP001233172"/>
    </source>
</evidence>
<evidence type="ECO:0000313" key="2">
    <source>
        <dbReference type="EMBL" id="KAK0048303.1"/>
    </source>
</evidence>
<comment type="caution">
    <text evidence="2">The sequence shown here is derived from an EMBL/GenBank/DDBJ whole genome shotgun (WGS) entry which is preliminary data.</text>
</comment>
<accession>A0AAD8F2K3</accession>
<reference evidence="2" key="2">
    <citation type="submission" date="2023-04" db="EMBL/GenBank/DDBJ databases">
        <authorList>
            <person name="Bu L."/>
            <person name="Lu L."/>
            <person name="Laidemitt M.R."/>
            <person name="Zhang S.M."/>
            <person name="Mutuku M."/>
            <person name="Mkoji G."/>
            <person name="Steinauer M."/>
            <person name="Loker E.S."/>
        </authorList>
    </citation>
    <scope>NUCLEOTIDE SEQUENCE</scope>
    <source>
        <strain evidence="2">KasaAsao</strain>
        <tissue evidence="2">Whole Snail</tissue>
    </source>
</reference>
<dbReference type="Proteomes" id="UP001233172">
    <property type="component" value="Unassembled WGS sequence"/>
</dbReference>
<keyword evidence="1" id="KW-1133">Transmembrane helix</keyword>
<feature type="transmembrane region" description="Helical" evidence="1">
    <location>
        <begin position="120"/>
        <end position="142"/>
    </location>
</feature>
<feature type="transmembrane region" description="Helical" evidence="1">
    <location>
        <begin position="88"/>
        <end position="108"/>
    </location>
</feature>